<proteinExistence type="predicted"/>
<organism evidence="1 2">
    <name type="scientific">Larkinella bovis</name>
    <dbReference type="NCBI Taxonomy" id="683041"/>
    <lineage>
        <taxon>Bacteria</taxon>
        <taxon>Pseudomonadati</taxon>
        <taxon>Bacteroidota</taxon>
        <taxon>Cytophagia</taxon>
        <taxon>Cytophagales</taxon>
        <taxon>Spirosomataceae</taxon>
        <taxon>Larkinella</taxon>
    </lineage>
</organism>
<sequence length="316" mass="36919">MGKKKAGNKSLTSKSHNMNDTDLLELIQWWDVIRYDWGITREMLGEYLNKKKAINSRYGGYSASEILYTIKGAREAKVNKFKRLLGDIFHYDFKNGSPVIGREDDHNNVRDSMTSIRKSNIPMFTIDLDLQIAESFSGLYYCFACNRDQEKILPFLFYIRKDGSVELAGKGQYYKKGYIVAIDLNVYFFLDSARNHSPELYITSISKRFKDNYKYVKEFIMCGVWSDGRTRPAHGSCLLINQSKKDDIRNLIKDSELSKTLENLLRKKPALNSLSNNIFEIMEQEYDSEEILKDLKHRELMINTLDFDEYVNFEPR</sequence>
<name>A0ABW0IC02_9BACT</name>
<evidence type="ECO:0008006" key="3">
    <source>
        <dbReference type="Google" id="ProtNLM"/>
    </source>
</evidence>
<comment type="caution">
    <text evidence="1">The sequence shown here is derived from an EMBL/GenBank/DDBJ whole genome shotgun (WGS) entry which is preliminary data.</text>
</comment>
<reference evidence="2" key="1">
    <citation type="journal article" date="2019" name="Int. J. Syst. Evol. Microbiol.">
        <title>The Global Catalogue of Microorganisms (GCM) 10K type strain sequencing project: providing services to taxonomists for standard genome sequencing and annotation.</title>
        <authorList>
            <consortium name="The Broad Institute Genomics Platform"/>
            <consortium name="The Broad Institute Genome Sequencing Center for Infectious Disease"/>
            <person name="Wu L."/>
            <person name="Ma J."/>
        </authorList>
    </citation>
    <scope>NUCLEOTIDE SEQUENCE [LARGE SCALE GENOMIC DNA]</scope>
    <source>
        <strain evidence="2">CCUG 55250</strain>
    </source>
</reference>
<dbReference type="Proteomes" id="UP001596106">
    <property type="component" value="Unassembled WGS sequence"/>
</dbReference>
<protein>
    <recommendedName>
        <fullName evidence="3">FRG domain-containing protein</fullName>
    </recommendedName>
</protein>
<evidence type="ECO:0000313" key="1">
    <source>
        <dbReference type="EMBL" id="MFC5410829.1"/>
    </source>
</evidence>
<dbReference type="RefSeq" id="WP_379846913.1">
    <property type="nucleotide sequence ID" value="NZ_JBHSMA010000004.1"/>
</dbReference>
<evidence type="ECO:0000313" key="2">
    <source>
        <dbReference type="Proteomes" id="UP001596106"/>
    </source>
</evidence>
<keyword evidence="2" id="KW-1185">Reference proteome</keyword>
<dbReference type="EMBL" id="JBHSMA010000004">
    <property type="protein sequence ID" value="MFC5410829.1"/>
    <property type="molecule type" value="Genomic_DNA"/>
</dbReference>
<accession>A0ABW0IC02</accession>
<gene>
    <name evidence="1" type="ORF">ACFPMF_16020</name>
</gene>